<accession>A0A5C5YJ87</accession>
<feature type="transmembrane region" description="Helical" evidence="3">
    <location>
        <begin position="12"/>
        <end position="34"/>
    </location>
</feature>
<evidence type="ECO:0000256" key="2">
    <source>
        <dbReference type="PROSITE-ProRule" id="PRU00339"/>
    </source>
</evidence>
<dbReference type="Gene3D" id="1.10.1130.10">
    <property type="entry name" value="Flavocytochrome C3, Chain A"/>
    <property type="match status" value="2"/>
</dbReference>
<dbReference type="AlphaFoldDB" id="A0A5C5YJ87"/>
<dbReference type="OrthoDB" id="234670at2"/>
<sequence>MSEKSPHTLLRRPTIVAFIAVCVLIAGGVLVDYYRGLPTDAVATFVGRDACAQCHPTQMDAFHGSHHDLAMDHATDESVLGDFDDATFVHDGITSRLYRDGSKFMIHTEGPTGEMEDFEIKYVFGVEPLQQYMVEFDREVDAPEDEVGRVQVLRISWDVPRQKWFYLRPPDVSEKLAPGDPLHWTGIAQRWQTMCAECHSTDLKRNYDVATQRYHTTFSEIDVSCEACHGPASLHVEMARSHSLFWDRKRGYALADLKTADTKPQLETCAPCHSRRGVLDAAMQPGAEYTDHYSLELLRPDTYHDDGQIKDEVYVYGSFLQSKMYHKGIRCTDCHDPHSLQLKHPGNETCTSCHQHAPGKYDVPSHHHHAVGSEGAKCVNCHMPHTTYMAIDARRDHSLRVPRPDLSVELGTPNACSSCHVEDQRELLDPAVSEELDLYQDWLQAAEQGNEEVAEAIRMTDQWCDDACEKWYGEARLQPSHYGEVLANLRAGDRSAVKDALRLIAGSSTPGTESLTPMIARATALEELVQSGHRDAAVAAQRLIDENKESPGAVPPVLLATAARAVGVLGAGGAIAPKDIVKLLLPLSKDSSRLVRSEAARGILTGGAYPQVTGSKRRELDKVLADAEEEYMVADDRANSHMGWAMISEQRGQWADAVRAYSNAMRVEPQTTGPRSNLATLLDRIRSVADQDPAAAKVLATVGGSEGMAGVQNQIDQLRRDELPLLARDAKLAPGLADVQYRYGLALYLSGDSEGAQKYLKRAVELAPHVEAFGVALRALQQQMNSP</sequence>
<dbReference type="EMBL" id="SJPK01000001">
    <property type="protein sequence ID" value="TWT74938.1"/>
    <property type="molecule type" value="Genomic_DNA"/>
</dbReference>
<feature type="repeat" description="TPR" evidence="2">
    <location>
        <begin position="737"/>
        <end position="770"/>
    </location>
</feature>
<name>A0A5C5YJ87_9BACT</name>
<protein>
    <submittedName>
        <fullName evidence="5">Tetratricopeptide repeat protein</fullName>
    </submittedName>
</protein>
<evidence type="ECO:0000259" key="4">
    <source>
        <dbReference type="Pfam" id="PF13435"/>
    </source>
</evidence>
<keyword evidence="2" id="KW-0802">TPR repeat</keyword>
<comment type="caution">
    <text evidence="5">The sequence shown here is derived from an EMBL/GenBank/DDBJ whole genome shotgun (WGS) entry which is preliminary data.</text>
</comment>
<dbReference type="InterPro" id="IPR036280">
    <property type="entry name" value="Multihaem_cyt_sf"/>
</dbReference>
<evidence type="ECO:0000313" key="5">
    <source>
        <dbReference type="EMBL" id="TWT74938.1"/>
    </source>
</evidence>
<dbReference type="InterPro" id="IPR051829">
    <property type="entry name" value="Multiheme_Cytochr_ET"/>
</dbReference>
<keyword evidence="1" id="KW-0732">Signal</keyword>
<dbReference type="Gene3D" id="1.25.40.10">
    <property type="entry name" value="Tetratricopeptide repeat domain"/>
    <property type="match status" value="1"/>
</dbReference>
<dbReference type="PROSITE" id="PS50005">
    <property type="entry name" value="TPR"/>
    <property type="match status" value="1"/>
</dbReference>
<proteinExistence type="predicted"/>
<feature type="domain" description="Cytochrome c-552/4" evidence="4">
    <location>
        <begin position="192"/>
        <end position="230"/>
    </location>
</feature>
<dbReference type="InterPro" id="IPR011989">
    <property type="entry name" value="ARM-like"/>
</dbReference>
<organism evidence="5 6">
    <name type="scientific">Allorhodopirellula solitaria</name>
    <dbReference type="NCBI Taxonomy" id="2527987"/>
    <lineage>
        <taxon>Bacteria</taxon>
        <taxon>Pseudomonadati</taxon>
        <taxon>Planctomycetota</taxon>
        <taxon>Planctomycetia</taxon>
        <taxon>Pirellulales</taxon>
        <taxon>Pirellulaceae</taxon>
        <taxon>Allorhodopirellula</taxon>
    </lineage>
</organism>
<evidence type="ECO:0000256" key="1">
    <source>
        <dbReference type="ARBA" id="ARBA00022729"/>
    </source>
</evidence>
<dbReference type="InterPro" id="IPR019734">
    <property type="entry name" value="TPR_rpt"/>
</dbReference>
<dbReference type="CDD" id="cd08168">
    <property type="entry name" value="Cytochrom_C3"/>
    <property type="match status" value="1"/>
</dbReference>
<evidence type="ECO:0000256" key="3">
    <source>
        <dbReference type="SAM" id="Phobius"/>
    </source>
</evidence>
<keyword evidence="6" id="KW-1185">Reference proteome</keyword>
<dbReference type="Gene3D" id="1.25.10.10">
    <property type="entry name" value="Leucine-rich Repeat Variant"/>
    <property type="match status" value="1"/>
</dbReference>
<keyword evidence="3" id="KW-1133">Transmembrane helix</keyword>
<dbReference type="SUPFAM" id="SSF48695">
    <property type="entry name" value="Multiheme cytochromes"/>
    <property type="match status" value="1"/>
</dbReference>
<gene>
    <name evidence="5" type="ORF">CA85_02260</name>
</gene>
<keyword evidence="3" id="KW-0812">Transmembrane</keyword>
<dbReference type="Proteomes" id="UP000318053">
    <property type="component" value="Unassembled WGS sequence"/>
</dbReference>
<evidence type="ECO:0000313" key="6">
    <source>
        <dbReference type="Proteomes" id="UP000318053"/>
    </source>
</evidence>
<dbReference type="PANTHER" id="PTHR35038:SF8">
    <property type="entry name" value="C-TYPE POLYHEME CYTOCHROME OMCC"/>
    <property type="match status" value="1"/>
</dbReference>
<dbReference type="PANTHER" id="PTHR35038">
    <property type="entry name" value="DISSIMILATORY SULFITE REDUCTASE SIRA"/>
    <property type="match status" value="1"/>
</dbReference>
<reference evidence="5 6" key="1">
    <citation type="submission" date="2019-02" db="EMBL/GenBank/DDBJ databases">
        <title>Deep-cultivation of Planctomycetes and their phenomic and genomic characterization uncovers novel biology.</title>
        <authorList>
            <person name="Wiegand S."/>
            <person name="Jogler M."/>
            <person name="Boedeker C."/>
            <person name="Pinto D."/>
            <person name="Vollmers J."/>
            <person name="Rivas-Marin E."/>
            <person name="Kohn T."/>
            <person name="Peeters S.H."/>
            <person name="Heuer A."/>
            <person name="Rast P."/>
            <person name="Oberbeckmann S."/>
            <person name="Bunk B."/>
            <person name="Jeske O."/>
            <person name="Meyerdierks A."/>
            <person name="Storesund J.E."/>
            <person name="Kallscheuer N."/>
            <person name="Luecker S."/>
            <person name="Lage O.M."/>
            <person name="Pohl T."/>
            <person name="Merkel B.J."/>
            <person name="Hornburger P."/>
            <person name="Mueller R.-W."/>
            <person name="Bruemmer F."/>
            <person name="Labrenz M."/>
            <person name="Spormann A.M."/>
            <person name="Op Den Camp H."/>
            <person name="Overmann J."/>
            <person name="Amann R."/>
            <person name="Jetten M.S.M."/>
            <person name="Mascher T."/>
            <person name="Medema M.H."/>
            <person name="Devos D.P."/>
            <person name="Kaster A.-K."/>
            <person name="Ovreas L."/>
            <person name="Rohde M."/>
            <person name="Galperin M.Y."/>
            <person name="Jogler C."/>
        </authorList>
    </citation>
    <scope>NUCLEOTIDE SEQUENCE [LARGE SCALE GENOMIC DNA]</scope>
    <source>
        <strain evidence="5 6">CA85</strain>
    </source>
</reference>
<keyword evidence="3" id="KW-0472">Membrane</keyword>
<dbReference type="InterPro" id="IPR023155">
    <property type="entry name" value="Cyt_c-552/4"/>
</dbReference>
<dbReference type="SMART" id="SM00028">
    <property type="entry name" value="TPR"/>
    <property type="match status" value="2"/>
</dbReference>
<dbReference type="InterPro" id="IPR011990">
    <property type="entry name" value="TPR-like_helical_dom_sf"/>
</dbReference>
<dbReference type="SUPFAM" id="SSF48452">
    <property type="entry name" value="TPR-like"/>
    <property type="match status" value="1"/>
</dbReference>
<dbReference type="Pfam" id="PF13435">
    <property type="entry name" value="Cytochrome_C554"/>
    <property type="match status" value="1"/>
</dbReference>